<name>A0A093XPU7_TALMA</name>
<evidence type="ECO:0000313" key="2">
    <source>
        <dbReference type="EMBL" id="KFX47238.1"/>
    </source>
</evidence>
<accession>A0A093XPU7</accession>
<gene>
    <name evidence="2" type="ORF">GQ26_0162460</name>
</gene>
<organism evidence="2">
    <name type="scientific">Talaromyces marneffei PM1</name>
    <dbReference type="NCBI Taxonomy" id="1077442"/>
    <lineage>
        <taxon>Eukaryota</taxon>
        <taxon>Fungi</taxon>
        <taxon>Dikarya</taxon>
        <taxon>Ascomycota</taxon>
        <taxon>Pezizomycotina</taxon>
        <taxon>Eurotiomycetes</taxon>
        <taxon>Eurotiomycetidae</taxon>
        <taxon>Eurotiales</taxon>
        <taxon>Trichocomaceae</taxon>
        <taxon>Talaromyces</taxon>
        <taxon>Talaromyces sect. Talaromyces</taxon>
    </lineage>
</organism>
<feature type="region of interest" description="Disordered" evidence="1">
    <location>
        <begin position="1"/>
        <end position="20"/>
    </location>
</feature>
<reference evidence="2" key="1">
    <citation type="journal article" date="2014" name="PLoS Genet.">
        <title>Signature Gene Expression Reveals Novel Clues to the Molecular Mechanisms of Dimorphic Transition in Penicillium marneffei.</title>
        <authorList>
            <person name="Yang E."/>
            <person name="Wang G."/>
            <person name="Cai J."/>
            <person name="Woo P.C."/>
            <person name="Lau S.K."/>
            <person name="Yuen K.-Y."/>
            <person name="Chow W.-N."/>
            <person name="Lin X."/>
        </authorList>
    </citation>
    <scope>NUCLEOTIDE SEQUENCE [LARGE SCALE GENOMIC DNA]</scope>
    <source>
        <strain evidence="2">PM1</strain>
    </source>
</reference>
<dbReference type="HOGENOM" id="CLU_2874096_0_0_1"/>
<feature type="non-terminal residue" evidence="2">
    <location>
        <position position="64"/>
    </location>
</feature>
<dbReference type="AlphaFoldDB" id="A0A093XPU7"/>
<evidence type="ECO:0000256" key="1">
    <source>
        <dbReference type="SAM" id="MobiDB-lite"/>
    </source>
</evidence>
<dbReference type="EMBL" id="JPOX01000016">
    <property type="protein sequence ID" value="KFX47238.1"/>
    <property type="molecule type" value="Genomic_DNA"/>
</dbReference>
<feature type="non-terminal residue" evidence="2">
    <location>
        <position position="1"/>
    </location>
</feature>
<protein>
    <submittedName>
        <fullName evidence="2">Uncharacterized protein</fullName>
    </submittedName>
</protein>
<sequence>HNYSVTQTPFEPKPTVSMGDKTVGLTDRELRNFPLDVPESVELILHAQESDVADRKLTVRQALV</sequence>
<comment type="caution">
    <text evidence="2">The sequence shown here is derived from an EMBL/GenBank/DDBJ whole genome shotgun (WGS) entry which is preliminary data.</text>
</comment>
<proteinExistence type="predicted"/>